<evidence type="ECO:0000313" key="2">
    <source>
        <dbReference type="Proteomes" id="UP000614216"/>
    </source>
</evidence>
<protein>
    <submittedName>
        <fullName evidence="1">Uncharacterized protein</fullName>
    </submittedName>
</protein>
<sequence length="183" mass="20826">MTKFVKDKSANILNFLAMNRVVAQFSRVKKGNDRSGVLNISNDVFADFFEELNEREIHYLAVGDIAGAYHGYPRTSGGLELWLSHDDENIQKIQHLLELGAPINADSEGRVVKFRGETFKLTIYLQMLHYTQQDFCRCHSESELAVVLNTTIPVLGKKDYTREMGIPSKTGNRKMIKNQESQN</sequence>
<dbReference type="AlphaFoldDB" id="A0A937G2P4"/>
<organism evidence="1 2">
    <name type="scientific">Fulvivirga marina</name>
    <dbReference type="NCBI Taxonomy" id="2494733"/>
    <lineage>
        <taxon>Bacteria</taxon>
        <taxon>Pseudomonadati</taxon>
        <taxon>Bacteroidota</taxon>
        <taxon>Cytophagia</taxon>
        <taxon>Cytophagales</taxon>
        <taxon>Fulvivirgaceae</taxon>
        <taxon>Fulvivirga</taxon>
    </lineage>
</organism>
<dbReference type="RefSeq" id="WP_202856853.1">
    <property type="nucleotide sequence ID" value="NZ_JAEUGD010000042.1"/>
</dbReference>
<evidence type="ECO:0000313" key="1">
    <source>
        <dbReference type="EMBL" id="MBL6447341.1"/>
    </source>
</evidence>
<proteinExistence type="predicted"/>
<name>A0A937G2P4_9BACT</name>
<reference evidence="1" key="1">
    <citation type="submission" date="2021-01" db="EMBL/GenBank/DDBJ databases">
        <title>Fulvivirga kasyanovii gen. nov., sp nov., a novel member of the phylum Bacteroidetes isolated from seawater in a mussel farm.</title>
        <authorList>
            <person name="Zhao L.-H."/>
            <person name="Wang Z.-J."/>
        </authorList>
    </citation>
    <scope>NUCLEOTIDE SEQUENCE</scope>
    <source>
        <strain evidence="1">29W222</strain>
    </source>
</reference>
<dbReference type="EMBL" id="JAEUGD010000042">
    <property type="protein sequence ID" value="MBL6447341.1"/>
    <property type="molecule type" value="Genomic_DNA"/>
</dbReference>
<keyword evidence="2" id="KW-1185">Reference proteome</keyword>
<comment type="caution">
    <text evidence="1">The sequence shown here is derived from an EMBL/GenBank/DDBJ whole genome shotgun (WGS) entry which is preliminary data.</text>
</comment>
<accession>A0A937G2P4</accession>
<dbReference type="Proteomes" id="UP000614216">
    <property type="component" value="Unassembled WGS sequence"/>
</dbReference>
<gene>
    <name evidence="1" type="ORF">JMN32_13565</name>
</gene>